<proteinExistence type="predicted"/>
<reference evidence="1" key="1">
    <citation type="submission" date="2014-09" db="EMBL/GenBank/DDBJ databases">
        <authorList>
            <person name="Magalhaes I.L.F."/>
            <person name="Oliveira U."/>
            <person name="Santos F.R."/>
            <person name="Vidigal T.H.D.A."/>
            <person name="Brescovit A.D."/>
            <person name="Santos A.J."/>
        </authorList>
    </citation>
    <scope>NUCLEOTIDE SEQUENCE</scope>
    <source>
        <tissue evidence="1">Shoot tissue taken approximately 20 cm above the soil surface</tissue>
    </source>
</reference>
<organism evidence="1">
    <name type="scientific">Arundo donax</name>
    <name type="common">Giant reed</name>
    <name type="synonym">Donax arundinaceus</name>
    <dbReference type="NCBI Taxonomy" id="35708"/>
    <lineage>
        <taxon>Eukaryota</taxon>
        <taxon>Viridiplantae</taxon>
        <taxon>Streptophyta</taxon>
        <taxon>Embryophyta</taxon>
        <taxon>Tracheophyta</taxon>
        <taxon>Spermatophyta</taxon>
        <taxon>Magnoliopsida</taxon>
        <taxon>Liliopsida</taxon>
        <taxon>Poales</taxon>
        <taxon>Poaceae</taxon>
        <taxon>PACMAD clade</taxon>
        <taxon>Arundinoideae</taxon>
        <taxon>Arundineae</taxon>
        <taxon>Arundo</taxon>
    </lineage>
</organism>
<evidence type="ECO:0000313" key="1">
    <source>
        <dbReference type="EMBL" id="JAD30838.1"/>
    </source>
</evidence>
<reference evidence="1" key="2">
    <citation type="journal article" date="2015" name="Data Brief">
        <title>Shoot transcriptome of the giant reed, Arundo donax.</title>
        <authorList>
            <person name="Barrero R.A."/>
            <person name="Guerrero F.D."/>
            <person name="Moolhuijzen P."/>
            <person name="Goolsby J.A."/>
            <person name="Tidwell J."/>
            <person name="Bellgard S.E."/>
            <person name="Bellgard M.I."/>
        </authorList>
    </citation>
    <scope>NUCLEOTIDE SEQUENCE</scope>
    <source>
        <tissue evidence="1">Shoot tissue taken approximately 20 cm above the soil surface</tissue>
    </source>
</reference>
<sequence length="16" mass="1588">MVSEGFASCDLASALS</sequence>
<dbReference type="EMBL" id="GBRH01267057">
    <property type="protein sequence ID" value="JAD30838.1"/>
    <property type="molecule type" value="Transcribed_RNA"/>
</dbReference>
<accession>A0A0A8YZH8</accession>
<dbReference type="AlphaFoldDB" id="A0A0A8YZH8"/>
<name>A0A0A8YZH8_ARUDO</name>
<protein>
    <submittedName>
        <fullName evidence="1">Uncharacterized protein</fullName>
    </submittedName>
</protein>